<dbReference type="GO" id="GO:0005680">
    <property type="term" value="C:anaphase-promoting complex"/>
    <property type="evidence" value="ECO:0007669"/>
    <property type="project" value="InterPro"/>
</dbReference>
<sequence>MLQFPTLMSQFPSSTKTIPADEILLAMEEAELEEKCNEIRKMSPSLPVIGKPVVENQQEEDDDEADDDHDADNGEESDGE</sequence>
<dbReference type="AlphaFoldDB" id="A0A078IB83"/>
<evidence type="ECO:0000313" key="3">
    <source>
        <dbReference type="Proteomes" id="UP000028999"/>
    </source>
</evidence>
<protein>
    <submittedName>
        <fullName evidence="2">BnaCnng15720D protein</fullName>
    </submittedName>
</protein>
<dbReference type="PANTHER" id="PTHR37771:SF3">
    <property type="entry name" value="GENOME ASSEMBLY, CHROMOSOME: A09"/>
    <property type="match status" value="1"/>
</dbReference>
<dbReference type="InterPro" id="IPR026182">
    <property type="entry name" value="ANAPC15"/>
</dbReference>
<dbReference type="EMBL" id="LK032755">
    <property type="protein sequence ID" value="CDY48130.1"/>
    <property type="molecule type" value="Genomic_DNA"/>
</dbReference>
<feature type="region of interest" description="Disordered" evidence="1">
    <location>
        <begin position="43"/>
        <end position="80"/>
    </location>
</feature>
<evidence type="ECO:0000256" key="1">
    <source>
        <dbReference type="SAM" id="MobiDB-lite"/>
    </source>
</evidence>
<dbReference type="OMA" id="MVDNDKE"/>
<dbReference type="GO" id="GO:0090266">
    <property type="term" value="P:regulation of mitotic cell cycle spindle assembly checkpoint"/>
    <property type="evidence" value="ECO:0007669"/>
    <property type="project" value="InterPro"/>
</dbReference>
<feature type="compositionally biased region" description="Acidic residues" evidence="1">
    <location>
        <begin position="57"/>
        <end position="80"/>
    </location>
</feature>
<dbReference type="Proteomes" id="UP000028999">
    <property type="component" value="Unassembled WGS sequence"/>
</dbReference>
<accession>A0A078IB83</accession>
<dbReference type="PaxDb" id="3708-A0A078IB83"/>
<reference evidence="2 3" key="1">
    <citation type="journal article" date="2014" name="Science">
        <title>Plant genetics. Early allopolyploid evolution in the post-Neolithic Brassica napus oilseed genome.</title>
        <authorList>
            <person name="Chalhoub B."/>
            <person name="Denoeud F."/>
            <person name="Liu S."/>
            <person name="Parkin I.A."/>
            <person name="Tang H."/>
            <person name="Wang X."/>
            <person name="Chiquet J."/>
            <person name="Belcram H."/>
            <person name="Tong C."/>
            <person name="Samans B."/>
            <person name="Correa M."/>
            <person name="Da Silva C."/>
            <person name="Just J."/>
            <person name="Falentin C."/>
            <person name="Koh C.S."/>
            <person name="Le Clainche I."/>
            <person name="Bernard M."/>
            <person name="Bento P."/>
            <person name="Noel B."/>
            <person name="Labadie K."/>
            <person name="Alberti A."/>
            <person name="Charles M."/>
            <person name="Arnaud D."/>
            <person name="Guo H."/>
            <person name="Daviaud C."/>
            <person name="Alamery S."/>
            <person name="Jabbari K."/>
            <person name="Zhao M."/>
            <person name="Edger P.P."/>
            <person name="Chelaifa H."/>
            <person name="Tack D."/>
            <person name="Lassalle G."/>
            <person name="Mestiri I."/>
            <person name="Schnel N."/>
            <person name="Le Paslier M.C."/>
            <person name="Fan G."/>
            <person name="Renault V."/>
            <person name="Bayer P.E."/>
            <person name="Golicz A.A."/>
            <person name="Manoli S."/>
            <person name="Lee T.H."/>
            <person name="Thi V.H."/>
            <person name="Chalabi S."/>
            <person name="Hu Q."/>
            <person name="Fan C."/>
            <person name="Tollenaere R."/>
            <person name="Lu Y."/>
            <person name="Battail C."/>
            <person name="Shen J."/>
            <person name="Sidebottom C.H."/>
            <person name="Wang X."/>
            <person name="Canaguier A."/>
            <person name="Chauveau A."/>
            <person name="Berard A."/>
            <person name="Deniot G."/>
            <person name="Guan M."/>
            <person name="Liu Z."/>
            <person name="Sun F."/>
            <person name="Lim Y.P."/>
            <person name="Lyons E."/>
            <person name="Town C.D."/>
            <person name="Bancroft I."/>
            <person name="Wang X."/>
            <person name="Meng J."/>
            <person name="Ma J."/>
            <person name="Pires J.C."/>
            <person name="King G.J."/>
            <person name="Brunel D."/>
            <person name="Delourme R."/>
            <person name="Renard M."/>
            <person name="Aury J.M."/>
            <person name="Adams K.L."/>
            <person name="Batley J."/>
            <person name="Snowdon R.J."/>
            <person name="Tost J."/>
            <person name="Edwards D."/>
            <person name="Zhou Y."/>
            <person name="Hua W."/>
            <person name="Sharpe A.G."/>
            <person name="Paterson A.H."/>
            <person name="Guan C."/>
            <person name="Wincker P."/>
        </authorList>
    </citation>
    <scope>NUCLEOTIDE SEQUENCE [LARGE SCALE GENOMIC DNA]</scope>
    <source>
        <strain evidence="3">cv. Darmor-bzh</strain>
    </source>
</reference>
<dbReference type="Gramene" id="CDY48130">
    <property type="protein sequence ID" value="CDY48130"/>
    <property type="gene ID" value="GSBRNA2T00088927001"/>
</dbReference>
<keyword evidence="3" id="KW-1185">Reference proteome</keyword>
<gene>
    <name evidence="2" type="primary">BnaCnng15720D</name>
    <name evidence="2" type="ORF">GSBRNA2T00088927001</name>
</gene>
<name>A0A078IB83_BRANA</name>
<dbReference type="STRING" id="3708.A0A078IB83"/>
<dbReference type="Pfam" id="PF15243">
    <property type="entry name" value="ANAPC15"/>
    <property type="match status" value="1"/>
</dbReference>
<evidence type="ECO:0000313" key="2">
    <source>
        <dbReference type="EMBL" id="CDY48130.1"/>
    </source>
</evidence>
<dbReference type="PANTHER" id="PTHR37771">
    <property type="entry name" value="OS02G0593400 PROTEIN"/>
    <property type="match status" value="1"/>
</dbReference>
<organism evidence="2 3">
    <name type="scientific">Brassica napus</name>
    <name type="common">Rape</name>
    <dbReference type="NCBI Taxonomy" id="3708"/>
    <lineage>
        <taxon>Eukaryota</taxon>
        <taxon>Viridiplantae</taxon>
        <taxon>Streptophyta</taxon>
        <taxon>Embryophyta</taxon>
        <taxon>Tracheophyta</taxon>
        <taxon>Spermatophyta</taxon>
        <taxon>Magnoliopsida</taxon>
        <taxon>eudicotyledons</taxon>
        <taxon>Gunneridae</taxon>
        <taxon>Pentapetalae</taxon>
        <taxon>rosids</taxon>
        <taxon>malvids</taxon>
        <taxon>Brassicales</taxon>
        <taxon>Brassicaceae</taxon>
        <taxon>Brassiceae</taxon>
        <taxon>Brassica</taxon>
    </lineage>
</organism>
<proteinExistence type="predicted"/>